<evidence type="ECO:0008006" key="2">
    <source>
        <dbReference type="Google" id="ProtNLM"/>
    </source>
</evidence>
<protein>
    <recommendedName>
        <fullName evidence="2">Glycosyl hydrolase family 32 N-terminal domain-containing protein</fullName>
    </recommendedName>
</protein>
<evidence type="ECO:0000313" key="1">
    <source>
        <dbReference type="EMBL" id="SVD63313.1"/>
    </source>
</evidence>
<dbReference type="EMBL" id="UINC01163160">
    <property type="protein sequence ID" value="SVD63313.1"/>
    <property type="molecule type" value="Genomic_DNA"/>
</dbReference>
<dbReference type="SUPFAM" id="SSF75005">
    <property type="entry name" value="Arabinanase/levansucrase/invertase"/>
    <property type="match status" value="1"/>
</dbReference>
<dbReference type="Gene3D" id="2.115.10.20">
    <property type="entry name" value="Glycosyl hydrolase domain, family 43"/>
    <property type="match status" value="1"/>
</dbReference>
<dbReference type="AlphaFoldDB" id="A0A382WX74"/>
<feature type="non-terminal residue" evidence="1">
    <location>
        <position position="274"/>
    </location>
</feature>
<organism evidence="1">
    <name type="scientific">marine metagenome</name>
    <dbReference type="NCBI Taxonomy" id="408172"/>
    <lineage>
        <taxon>unclassified sequences</taxon>
        <taxon>metagenomes</taxon>
        <taxon>ecological metagenomes</taxon>
    </lineage>
</organism>
<gene>
    <name evidence="1" type="ORF">METZ01_LOCUS416167</name>
</gene>
<name>A0A382WX74_9ZZZZ</name>
<reference evidence="1" key="1">
    <citation type="submission" date="2018-05" db="EMBL/GenBank/DDBJ databases">
        <authorList>
            <person name="Lanie J.A."/>
            <person name="Ng W.-L."/>
            <person name="Kazmierczak K.M."/>
            <person name="Andrzejewski T.M."/>
            <person name="Davidsen T.M."/>
            <person name="Wayne K.J."/>
            <person name="Tettelin H."/>
            <person name="Glass J.I."/>
            <person name="Rusch D."/>
            <person name="Podicherti R."/>
            <person name="Tsui H.-C.T."/>
            <person name="Winkler M.E."/>
        </authorList>
    </citation>
    <scope>NUCLEOTIDE SEQUENCE</scope>
</reference>
<sequence>MGKHGTELQLFVDDYIIDKLTGDAKQILQKPVPKEVALTTSAPWEGNTCAYYTIFRDGNLFRMYFRGSHYDHKTKKPGHREVTCYAESKDGIKWTKPNLGLFAFNGSKENNIVWDGIGTHCFVAFKDTNPDCPVEARYKGIAAAYAPEHKMGLYVFQSSDGIRWKQIRKDPVVTQFHWAYDSQNVAFWDKNAKVYREYHRVYHLKKRAIMTSTSKDYVNWTKPKLLEYQKETPLQHLYTNAVQPYKRAPHLLIGFPPRYLPEEGSRVEPTFMAS</sequence>
<proteinExistence type="predicted"/>
<accession>A0A382WX74</accession>
<dbReference type="InterPro" id="IPR023296">
    <property type="entry name" value="Glyco_hydro_beta-prop_sf"/>
</dbReference>